<feature type="compositionally biased region" description="Low complexity" evidence="7">
    <location>
        <begin position="646"/>
        <end position="658"/>
    </location>
</feature>
<evidence type="ECO:0000256" key="6">
    <source>
        <dbReference type="ARBA" id="ARBA00043993"/>
    </source>
</evidence>
<keyword evidence="4 8" id="KW-1133">Transmembrane helix</keyword>
<feature type="transmembrane region" description="Helical" evidence="8">
    <location>
        <begin position="102"/>
        <end position="120"/>
    </location>
</feature>
<keyword evidence="11" id="KW-1185">Reference proteome</keyword>
<feature type="transmembrane region" description="Helical" evidence="8">
    <location>
        <begin position="444"/>
        <end position="460"/>
    </location>
</feature>
<dbReference type="GO" id="GO:0005886">
    <property type="term" value="C:plasma membrane"/>
    <property type="evidence" value="ECO:0007669"/>
    <property type="project" value="UniProtKB-SubCell"/>
</dbReference>
<dbReference type="InterPro" id="IPR049453">
    <property type="entry name" value="Memb_transporter_dom"/>
</dbReference>
<evidence type="ECO:0000256" key="2">
    <source>
        <dbReference type="ARBA" id="ARBA00022475"/>
    </source>
</evidence>
<keyword evidence="3 8" id="KW-0812">Transmembrane</keyword>
<dbReference type="AlphaFoldDB" id="A0A5E4SLP8"/>
<evidence type="ECO:0000313" key="10">
    <source>
        <dbReference type="EMBL" id="VVD74799.1"/>
    </source>
</evidence>
<dbReference type="PANTHER" id="PTHR30509">
    <property type="entry name" value="P-HYDROXYBENZOIC ACID EFFLUX PUMP SUBUNIT-RELATED"/>
    <property type="match status" value="1"/>
</dbReference>
<proteinExistence type="inferred from homology"/>
<feature type="transmembrane region" description="Helical" evidence="8">
    <location>
        <begin position="421"/>
        <end position="438"/>
    </location>
</feature>
<feature type="transmembrane region" description="Helical" evidence="8">
    <location>
        <begin position="351"/>
        <end position="372"/>
    </location>
</feature>
<evidence type="ECO:0000256" key="7">
    <source>
        <dbReference type="SAM" id="MobiDB-lite"/>
    </source>
</evidence>
<keyword evidence="2" id="KW-1003">Cell membrane</keyword>
<gene>
    <name evidence="10" type="ORF">PNO31109_00773</name>
</gene>
<accession>A0A5E4SLP8</accession>
<feature type="transmembrane region" description="Helical" evidence="8">
    <location>
        <begin position="127"/>
        <end position="146"/>
    </location>
</feature>
<organism evidence="10 11">
    <name type="scientific">Pandoraea nosoerga</name>
    <dbReference type="NCBI Taxonomy" id="2508296"/>
    <lineage>
        <taxon>Bacteria</taxon>
        <taxon>Pseudomonadati</taxon>
        <taxon>Pseudomonadota</taxon>
        <taxon>Betaproteobacteria</taxon>
        <taxon>Burkholderiales</taxon>
        <taxon>Burkholderiaceae</taxon>
        <taxon>Pandoraea</taxon>
    </lineage>
</organism>
<comment type="similarity">
    <text evidence="6">Belongs to the YccS/YhfK family.</text>
</comment>
<evidence type="ECO:0000256" key="8">
    <source>
        <dbReference type="SAM" id="Phobius"/>
    </source>
</evidence>
<evidence type="ECO:0000256" key="1">
    <source>
        <dbReference type="ARBA" id="ARBA00004651"/>
    </source>
</evidence>
<name>A0A5E4SLP8_9BURK</name>
<evidence type="ECO:0000256" key="3">
    <source>
        <dbReference type="ARBA" id="ARBA00022692"/>
    </source>
</evidence>
<dbReference type="EMBL" id="CABPSC010000002">
    <property type="protein sequence ID" value="VVD74799.1"/>
    <property type="molecule type" value="Genomic_DNA"/>
</dbReference>
<feature type="domain" description="Integral membrane bound transporter" evidence="9">
    <location>
        <begin position="364"/>
        <end position="485"/>
    </location>
</feature>
<feature type="transmembrane region" description="Helical" evidence="8">
    <location>
        <begin position="78"/>
        <end position="96"/>
    </location>
</feature>
<dbReference type="Pfam" id="PF13515">
    <property type="entry name" value="FUSC_2"/>
    <property type="match status" value="1"/>
</dbReference>
<dbReference type="PANTHER" id="PTHR30509:SF9">
    <property type="entry name" value="MULTIDRUG RESISTANCE PROTEIN MDTO"/>
    <property type="match status" value="1"/>
</dbReference>
<reference evidence="10 11" key="1">
    <citation type="submission" date="2019-08" db="EMBL/GenBank/DDBJ databases">
        <authorList>
            <person name="Peeters C."/>
        </authorList>
    </citation>
    <scope>NUCLEOTIDE SEQUENCE [LARGE SCALE GENOMIC DNA]</scope>
    <source>
        <strain evidence="10 11">LMG 31109</strain>
    </source>
</reference>
<dbReference type="Proteomes" id="UP000367825">
    <property type="component" value="Unassembled WGS sequence"/>
</dbReference>
<feature type="transmembrane region" description="Helical" evidence="8">
    <location>
        <begin position="472"/>
        <end position="490"/>
    </location>
</feature>
<evidence type="ECO:0000313" key="11">
    <source>
        <dbReference type="Proteomes" id="UP000367825"/>
    </source>
</evidence>
<evidence type="ECO:0000256" key="5">
    <source>
        <dbReference type="ARBA" id="ARBA00023136"/>
    </source>
</evidence>
<feature type="transmembrane region" description="Helical" evidence="8">
    <location>
        <begin position="392"/>
        <end position="414"/>
    </location>
</feature>
<keyword evidence="5 8" id="KW-0472">Membrane</keyword>
<dbReference type="RefSeq" id="WP_241013849.1">
    <property type="nucleotide sequence ID" value="NZ_CABPSC010000002.1"/>
</dbReference>
<feature type="region of interest" description="Disordered" evidence="7">
    <location>
        <begin position="640"/>
        <end position="691"/>
    </location>
</feature>
<evidence type="ECO:0000259" key="9">
    <source>
        <dbReference type="Pfam" id="PF13515"/>
    </source>
</evidence>
<feature type="transmembrane region" description="Helical" evidence="8">
    <location>
        <begin position="152"/>
        <end position="174"/>
    </location>
</feature>
<comment type="subcellular location">
    <subcellularLocation>
        <location evidence="1">Cell membrane</location>
        <topology evidence="1">Multi-pass membrane protein</topology>
    </subcellularLocation>
</comment>
<protein>
    <submittedName>
        <fullName evidence="10">FUSC family protein</fullName>
    </submittedName>
</protein>
<evidence type="ECO:0000256" key="4">
    <source>
        <dbReference type="ARBA" id="ARBA00022989"/>
    </source>
</evidence>
<sequence length="691" mass="72318">MTSTPNPGRRVAWVSRLTRLEPVAFSRWDAVHAALSVAVPTAVGAALGHGADASVVALGALPAITGDRTGPYRARARSILITILTGGAGFYAGMLIHDVGVAHPWLAHVLLQIAVLLLSFLGTFGNVASAATLQGAVYLIVGWGLALPPPEWRAPLLLAAGGLFSMLLMAVHWLRHPGAAERDAVAAIYQQLANVLDASGTPRARLARRSLENAIAAAYDTLLSASASTTNGWDILERRAAQILAAEPITTAVIGLAQSGQPVPAPLGRAFYGMARSIARDRPVDVDSAAAAAETHGATALSAALHRAQPLLTGAVHAAEAPLVALARHRSRASAHARWTPKWPWPDVWRYLVRIGLCVLVAQIFIAVTALPRSYWVPLIVVVIFKPNYGSVFARALQSGLGSIVGVAVSAAVVAIDRNGVASLASLVPLAACLPWALRRNYGLFSALLLPILMLVMGALQPGSQDIAIARFVDAVAACAIVLLVGYLPWAKWERRQLDERVANALDALGRYAALACTHDADATFAARRAAYKALDDTRIALQRALSEPPLVSRRAARWWPALVSLERVANAITDTAAHGDDPDAPVHPAAAVLTRLAAALRHGGPVPVMPDAPVAGIGPALDTALREAIALLSGAAPRDASLGRTTPIMSTMPTMPTKPRAPTGSGEPDAPQPPQAPEASLGPERPVSGR</sequence>